<feature type="compositionally biased region" description="Basic and acidic residues" evidence="1">
    <location>
        <begin position="41"/>
        <end position="70"/>
    </location>
</feature>
<feature type="region of interest" description="Disordered" evidence="1">
    <location>
        <begin position="363"/>
        <end position="397"/>
    </location>
</feature>
<feature type="compositionally biased region" description="Acidic residues" evidence="1">
    <location>
        <begin position="163"/>
        <end position="181"/>
    </location>
</feature>
<feature type="compositionally biased region" description="Basic and acidic residues" evidence="1">
    <location>
        <begin position="363"/>
        <end position="378"/>
    </location>
</feature>
<dbReference type="PANTHER" id="PTHR28366">
    <property type="entry name" value="CHROMOSOME 1 OPEN READING FRAME 131"/>
    <property type="match status" value="1"/>
</dbReference>
<organism evidence="2 3">
    <name type="scientific">Halocaridina rubra</name>
    <name type="common">Hawaiian red shrimp</name>
    <dbReference type="NCBI Taxonomy" id="373956"/>
    <lineage>
        <taxon>Eukaryota</taxon>
        <taxon>Metazoa</taxon>
        <taxon>Ecdysozoa</taxon>
        <taxon>Arthropoda</taxon>
        <taxon>Crustacea</taxon>
        <taxon>Multicrustacea</taxon>
        <taxon>Malacostraca</taxon>
        <taxon>Eumalacostraca</taxon>
        <taxon>Eucarida</taxon>
        <taxon>Decapoda</taxon>
        <taxon>Pleocyemata</taxon>
        <taxon>Caridea</taxon>
        <taxon>Atyoidea</taxon>
        <taxon>Atyidae</taxon>
        <taxon>Halocaridina</taxon>
    </lineage>
</organism>
<dbReference type="Pfam" id="PF15375">
    <property type="entry name" value="FSAF1"/>
    <property type="match status" value="1"/>
</dbReference>
<evidence type="ECO:0000313" key="3">
    <source>
        <dbReference type="Proteomes" id="UP001381693"/>
    </source>
</evidence>
<name>A0AAN8XIT3_HALRR</name>
<protein>
    <submittedName>
        <fullName evidence="2">B9 domain-containing protein 1</fullName>
    </submittedName>
</protein>
<dbReference type="InterPro" id="IPR027973">
    <property type="entry name" value="FSAF1-like"/>
</dbReference>
<gene>
    <name evidence="2" type="primary">B9D1_1</name>
    <name evidence="2" type="ORF">SK128_000451</name>
</gene>
<evidence type="ECO:0000313" key="2">
    <source>
        <dbReference type="EMBL" id="KAK7085137.1"/>
    </source>
</evidence>
<dbReference type="Proteomes" id="UP001381693">
    <property type="component" value="Unassembled WGS sequence"/>
</dbReference>
<feature type="region of interest" description="Disordered" evidence="1">
    <location>
        <begin position="17"/>
        <end position="75"/>
    </location>
</feature>
<comment type="caution">
    <text evidence="2">The sequence shown here is derived from an EMBL/GenBank/DDBJ whole genome shotgun (WGS) entry which is preliminary data.</text>
</comment>
<sequence>MSLSLLEKLSEYCDKLVGDNHESSSGKQSSINKAKKRKKDQRFAKHESVEKTNKKTEYNDREYGTDKETENITANSKMSLTELKHPAENTYTISTTTENKTVVTDDGFKIVSSIPKDDSDVSDAFVSDENCNPSEISGDFETGCKGFKTTDDGFRITSYIPPDDSDISDAFSDGEDSDGTGEELILKRKELTSEKNITKPILQMIDDFGLDGSIFEHRPSVVSSGRTSEDTAQKTICAVRKTDKKKKKRKLPINSSTLASTTKPKVDVTVYDYSSQRGRLEQAAIDGESTSTLSRLTKEDIEKQIKSMRFDIYKLGMTGFNKRKKKETRAALAIKLGAVPNKKGGMKYNELLRIRKKEKTREVFERERNKEMGIENKKKPNKNSKGKKKPRAFSSQVGKFKDGVLSLSRKDLAKIKKT</sequence>
<dbReference type="AlphaFoldDB" id="A0AAN8XIT3"/>
<accession>A0AAN8XIT3</accession>
<reference evidence="2 3" key="1">
    <citation type="submission" date="2023-11" db="EMBL/GenBank/DDBJ databases">
        <title>Halocaridina rubra genome assembly.</title>
        <authorList>
            <person name="Smith C."/>
        </authorList>
    </citation>
    <scope>NUCLEOTIDE SEQUENCE [LARGE SCALE GENOMIC DNA]</scope>
    <source>
        <strain evidence="2">EP-1</strain>
        <tissue evidence="2">Whole</tissue>
    </source>
</reference>
<feature type="region of interest" description="Disordered" evidence="1">
    <location>
        <begin position="159"/>
        <end position="181"/>
    </location>
</feature>
<proteinExistence type="predicted"/>
<dbReference type="PANTHER" id="PTHR28366:SF1">
    <property type="entry name" value="CHROMOSOME 1 OPEN READING FRAME 131"/>
    <property type="match status" value="1"/>
</dbReference>
<keyword evidence="3" id="KW-1185">Reference proteome</keyword>
<dbReference type="EMBL" id="JAXCGZ010001895">
    <property type="protein sequence ID" value="KAK7085137.1"/>
    <property type="molecule type" value="Genomic_DNA"/>
</dbReference>
<feature type="compositionally biased region" description="Basic residues" evidence="1">
    <location>
        <begin position="379"/>
        <end position="391"/>
    </location>
</feature>
<dbReference type="InterPro" id="IPR052852">
    <property type="entry name" value="SSU_Processome_Comp"/>
</dbReference>
<evidence type="ECO:0000256" key="1">
    <source>
        <dbReference type="SAM" id="MobiDB-lite"/>
    </source>
</evidence>